<keyword evidence="3" id="KW-1185">Reference proteome</keyword>
<organism evidence="2 3">
    <name type="scientific">Streptomyces pristinaespiralis (strain ATCC 25486 / DSM 40338 / CBS 914.69 / JCM 4507 / KCC S-0507 / NBRC 13074 / NRRL 2958 / 5647)</name>
    <dbReference type="NCBI Taxonomy" id="457429"/>
    <lineage>
        <taxon>Bacteria</taxon>
        <taxon>Bacillati</taxon>
        <taxon>Actinomycetota</taxon>
        <taxon>Actinomycetes</taxon>
        <taxon>Kitasatosporales</taxon>
        <taxon>Streptomycetaceae</taxon>
        <taxon>Streptomyces</taxon>
    </lineage>
</organism>
<dbReference type="Gene3D" id="3.40.605.10">
    <property type="entry name" value="Aldehyde Dehydrogenase, Chain A, domain 1"/>
    <property type="match status" value="1"/>
</dbReference>
<proteinExistence type="predicted"/>
<sequence>MEKGAPRRCQPYGAVGAVEQLGTQEPLQQLDLPAEGRLCHPEAFGCPAEVCSSSATATKVVSCDSVNNDALPVSVHAFFVLDGNRFAILDLAEEPADAPPSGPAGLSSLGTPGRAPRLQRPAHRRGGRSRPEPRRSYPATSAPATTSVGIGAVERFLRPVSYQNVPAALLPQELLDDDPLRVVRRGEGATRPA</sequence>
<dbReference type="Proteomes" id="UP000002805">
    <property type="component" value="Chromosome"/>
</dbReference>
<dbReference type="HOGENOM" id="CLU_1408059_0_0_11"/>
<dbReference type="InterPro" id="IPR016162">
    <property type="entry name" value="Ald_DH_N"/>
</dbReference>
<evidence type="ECO:0000313" key="3">
    <source>
        <dbReference type="Proteomes" id="UP000002805"/>
    </source>
</evidence>
<protein>
    <submittedName>
        <fullName evidence="2">Uncharacterized protein</fullName>
    </submittedName>
</protein>
<dbReference type="AlphaFoldDB" id="B5HDE8"/>
<accession>B5HDE8</accession>
<gene>
    <name evidence="2" type="ORF">SSDG_02760</name>
</gene>
<reference evidence="3" key="1">
    <citation type="submission" date="2008-02" db="EMBL/GenBank/DDBJ databases">
        <authorList>
            <consortium name="The Broad Institute Genome Sequencing Platform"/>
            <person name="Fischbach M."/>
            <person name="Ward D."/>
            <person name="Young S."/>
            <person name="Jaffe D."/>
            <person name="Gnerre S."/>
            <person name="Berlin A."/>
            <person name="Heiman D."/>
            <person name="Hepburn T."/>
            <person name="Sykes S."/>
            <person name="Alvarado L."/>
            <person name="Kodira C.D."/>
            <person name="Straight P."/>
            <person name="Clardy J."/>
            <person name="Hung D."/>
            <person name="Kolter R."/>
            <person name="Mekalanos J."/>
            <person name="Walker S."/>
            <person name="Walsh C.T."/>
            <person name="Lander E."/>
            <person name="Galagan J."/>
            <person name="Nusbaum C."/>
            <person name="Birren B."/>
        </authorList>
    </citation>
    <scope>NUCLEOTIDE SEQUENCE [LARGE SCALE GENOMIC DNA]</scope>
    <source>
        <strain evidence="3">ATCC 25486 / DSM 40338 / CBS 914.69 / JCM 4507 / NBRC 13074 / NRRL 2958 / 5647</strain>
    </source>
</reference>
<name>B5HDE8_STRE2</name>
<evidence type="ECO:0000313" key="2">
    <source>
        <dbReference type="EMBL" id="EDY64860.1"/>
    </source>
</evidence>
<reference evidence="3" key="2">
    <citation type="submission" date="2009-10" db="EMBL/GenBank/DDBJ databases">
        <title>The genome sequence of Streptomyces pristinaespiralis strain ATCC 25486.</title>
        <authorList>
            <consortium name="The Broad Institute Genome Sequencing Platform"/>
            <consortium name="Broad Institute Microbial Sequencing Center"/>
            <person name="Fischbach M."/>
            <person name="Godfrey P."/>
            <person name="Ward D."/>
            <person name="Young S."/>
            <person name="Zeng Q."/>
            <person name="Koehrsen M."/>
            <person name="Alvarado L."/>
            <person name="Berlin A.M."/>
            <person name="Bochicchio J."/>
            <person name="Borenstein D."/>
            <person name="Chapman S.B."/>
            <person name="Chen Z."/>
            <person name="Engels R."/>
            <person name="Freedman E."/>
            <person name="Gellesch M."/>
            <person name="Goldberg J."/>
            <person name="Griggs A."/>
            <person name="Gujja S."/>
            <person name="Heilman E.R."/>
            <person name="Heiman D.I."/>
            <person name="Hepburn T.A."/>
            <person name="Howarth C."/>
            <person name="Jen D."/>
            <person name="Larson L."/>
            <person name="Lewis B."/>
            <person name="Mehta T."/>
            <person name="Park D."/>
            <person name="Pearson M."/>
            <person name="Richards J."/>
            <person name="Roberts A."/>
            <person name="Saif S."/>
            <person name="Shea T.D."/>
            <person name="Shenoy N."/>
            <person name="Sisk P."/>
            <person name="Stolte C."/>
            <person name="Sykes S.N."/>
            <person name="Thomson T."/>
            <person name="Walk T."/>
            <person name="White J."/>
            <person name="Yandava C."/>
            <person name="Straight P."/>
            <person name="Clardy J."/>
            <person name="Hung D."/>
            <person name="Kolter R."/>
            <person name="Mekalanos J."/>
            <person name="Walker S."/>
            <person name="Walsh C.T."/>
            <person name="Wieland-Brown L.C."/>
            <person name="Haas B."/>
            <person name="Nusbaum C."/>
            <person name="Birren B."/>
        </authorList>
    </citation>
    <scope>NUCLEOTIDE SEQUENCE [LARGE SCALE GENOMIC DNA]</scope>
    <source>
        <strain evidence="3">ATCC 25486 / DSM 40338 / CBS 914.69 / JCM 4507 / NBRC 13074 / NRRL 2958 / 5647</strain>
    </source>
</reference>
<feature type="region of interest" description="Disordered" evidence="1">
    <location>
        <begin position="95"/>
        <end position="145"/>
    </location>
</feature>
<dbReference type="GO" id="GO:0016491">
    <property type="term" value="F:oxidoreductase activity"/>
    <property type="evidence" value="ECO:0007669"/>
    <property type="project" value="InterPro"/>
</dbReference>
<evidence type="ECO:0000256" key="1">
    <source>
        <dbReference type="SAM" id="MobiDB-lite"/>
    </source>
</evidence>
<dbReference type="EMBL" id="CM000950">
    <property type="protein sequence ID" value="EDY64860.1"/>
    <property type="molecule type" value="Genomic_DNA"/>
</dbReference>